<proteinExistence type="evidence at transcript level"/>
<evidence type="ECO:0000256" key="1">
    <source>
        <dbReference type="SAM" id="MobiDB-lite"/>
    </source>
</evidence>
<keyword evidence="2" id="KW-0732">Signal</keyword>
<name>A0A220K8M4_PIERA</name>
<evidence type="ECO:0000256" key="2">
    <source>
        <dbReference type="SAM" id="SignalP"/>
    </source>
</evidence>
<organism evidence="3">
    <name type="scientific">Pieris rapae</name>
    <name type="common">Small white butterfly</name>
    <name type="synonym">Artogeia rapae</name>
    <dbReference type="NCBI Taxonomy" id="64459"/>
    <lineage>
        <taxon>Eukaryota</taxon>
        <taxon>Metazoa</taxon>
        <taxon>Ecdysozoa</taxon>
        <taxon>Arthropoda</taxon>
        <taxon>Hexapoda</taxon>
        <taxon>Insecta</taxon>
        <taxon>Pterygota</taxon>
        <taxon>Neoptera</taxon>
        <taxon>Endopterygota</taxon>
        <taxon>Lepidoptera</taxon>
        <taxon>Glossata</taxon>
        <taxon>Ditrysia</taxon>
        <taxon>Papilionoidea</taxon>
        <taxon>Pieridae</taxon>
        <taxon>Pierinae</taxon>
        <taxon>Pieris</taxon>
    </lineage>
</organism>
<feature type="compositionally biased region" description="Basic and acidic residues" evidence="1">
    <location>
        <begin position="173"/>
        <end position="189"/>
    </location>
</feature>
<reference evidence="3" key="1">
    <citation type="journal article" date="2017" name="Proc. Natl. Acad. Sci. U.S.A.">
        <title>Structural complexity and molecular heterogeneity of a butterfly ejaculate reflect a complex history of selection.</title>
        <authorList>
            <person name="Meslin C."/>
            <person name="Cherwin T.S."/>
            <person name="Plakke M.S."/>
            <person name="Small B.S."/>
            <person name="Goetz B.J."/>
            <person name="Morehouse N.I."/>
            <person name="Clark N.L."/>
        </authorList>
    </citation>
    <scope>NUCLEOTIDE SEQUENCE</scope>
</reference>
<dbReference type="EMBL" id="MF319722">
    <property type="protein sequence ID" value="ASJ26436.1"/>
    <property type="molecule type" value="mRNA"/>
</dbReference>
<protein>
    <submittedName>
        <fullName evidence="3">Uncharacterized protein</fullName>
    </submittedName>
</protein>
<feature type="region of interest" description="Disordered" evidence="1">
    <location>
        <begin position="173"/>
        <end position="259"/>
    </location>
</feature>
<feature type="chain" id="PRO_5013007762" evidence="2">
    <location>
        <begin position="24"/>
        <end position="340"/>
    </location>
</feature>
<accession>A0A220K8M4</accession>
<evidence type="ECO:0000313" key="3">
    <source>
        <dbReference type="EMBL" id="ASJ26436.1"/>
    </source>
</evidence>
<feature type="signal peptide" evidence="2">
    <location>
        <begin position="1"/>
        <end position="23"/>
    </location>
</feature>
<feature type="compositionally biased region" description="Basic and acidic residues" evidence="1">
    <location>
        <begin position="221"/>
        <end position="234"/>
    </location>
</feature>
<sequence length="340" mass="38796">MMETLHILTLILCHQVVFHSCRSISDFPDPQNSDAEDLNYEDIRNILRVYPQMIKRKDNSSLSLVGIKKHNSGPIAIILAPSNIAAKFQRKQKIPGLDKHRKNLMKIYADGFTGIAERSEIEQTDGNKEKIANTDVEEDHINLENFVIKHQTVDENVKSPTVKSHNHTHFIVDESTFKNENDDSSRDILGESNSVPDEIENGVDDKNNFNNGVLDDISSEDNTHRERKEKDISKHLVTPESKDISKDPVTTESPESKHLIKSENDLTYFNITDTKSQNLSENNDDEHNLNKSSSNVSLISNFGEQVNKALKVFYPDIDCIRTDLLNCPYRVINLLFNFHR</sequence>
<dbReference type="AlphaFoldDB" id="A0A220K8M4"/>